<dbReference type="AlphaFoldDB" id="A0A1H5S2S1"/>
<sequence length="62" mass="6530">MFRIGGADPAGARGRCPLALPRSISGKMKKREGADGADWRDAGCQPWLEAVTGDTICQLPSS</sequence>
<gene>
    <name evidence="1" type="ORF">SAMN05421751_101309</name>
</gene>
<protein>
    <submittedName>
        <fullName evidence="1">Uncharacterized protein</fullName>
    </submittedName>
</protein>
<accession>A0A1H5S2S1</accession>
<dbReference type="EMBL" id="FNVD01000001">
    <property type="protein sequence ID" value="SEF44895.1"/>
    <property type="molecule type" value="Genomic_DNA"/>
</dbReference>
<evidence type="ECO:0000313" key="1">
    <source>
        <dbReference type="EMBL" id="SEF44895.1"/>
    </source>
</evidence>
<name>A0A1H5S2S1_9RHOB</name>
<reference evidence="1 2" key="1">
    <citation type="submission" date="2016-10" db="EMBL/GenBank/DDBJ databases">
        <authorList>
            <person name="de Groot N.N."/>
        </authorList>
    </citation>
    <scope>NUCLEOTIDE SEQUENCE [LARGE SCALE GENOMIC DNA]</scope>
    <source>
        <strain evidence="1 2">DSM 23413</strain>
    </source>
</reference>
<dbReference type="Proteomes" id="UP000236742">
    <property type="component" value="Unassembled WGS sequence"/>
</dbReference>
<organism evidence="1 2">
    <name type="scientific">Jhaorihella thermophila</name>
    <dbReference type="NCBI Taxonomy" id="488547"/>
    <lineage>
        <taxon>Bacteria</taxon>
        <taxon>Pseudomonadati</taxon>
        <taxon>Pseudomonadota</taxon>
        <taxon>Alphaproteobacteria</taxon>
        <taxon>Rhodobacterales</taxon>
        <taxon>Paracoccaceae</taxon>
        <taxon>Jhaorihella</taxon>
    </lineage>
</organism>
<keyword evidence="2" id="KW-1185">Reference proteome</keyword>
<proteinExistence type="predicted"/>
<evidence type="ECO:0000313" key="2">
    <source>
        <dbReference type="Proteomes" id="UP000236742"/>
    </source>
</evidence>